<keyword evidence="2" id="KW-1185">Reference proteome</keyword>
<proteinExistence type="predicted"/>
<accession>K0S5Z3</accession>
<protein>
    <submittedName>
        <fullName evidence="1">Uncharacterized protein</fullName>
    </submittedName>
</protein>
<name>K0S5Z3_THAOC</name>
<sequence length="279" mass="31983">MSNFEQSFTHYLSLFDGQPTAWSSEIEKAFDAWIHESYLEADGDEQLTKAHLRLIQANALEEGTTSEIIHVKVDTRQESSADVKFRLKSSFFDLTVHLNVTLKDEKMFRAKSTAEGADELHEMRRVMLNFYQVKKKLLKRAGLYDGNPKSFTPEIAQIFDDTYHDDFLFCIGDRKIRKEEIMATAKLLMAKSTKATVQICQPIDNTHMELKARVQLGEDLSFQEHLIVTVEGGKLIHSEPYDTDAQNELNKATVRIREYLGLAKMSEFSKELPVLEIAQ</sequence>
<gene>
    <name evidence="1" type="ORF">THAOC_19357</name>
</gene>
<evidence type="ECO:0000313" key="2">
    <source>
        <dbReference type="Proteomes" id="UP000266841"/>
    </source>
</evidence>
<dbReference type="EMBL" id="AGNL01021248">
    <property type="protein sequence ID" value="EJK60309.1"/>
    <property type="molecule type" value="Genomic_DNA"/>
</dbReference>
<dbReference type="Proteomes" id="UP000266841">
    <property type="component" value="Unassembled WGS sequence"/>
</dbReference>
<dbReference type="AlphaFoldDB" id="K0S5Z3"/>
<organism evidence="1 2">
    <name type="scientific">Thalassiosira oceanica</name>
    <name type="common">Marine diatom</name>
    <dbReference type="NCBI Taxonomy" id="159749"/>
    <lineage>
        <taxon>Eukaryota</taxon>
        <taxon>Sar</taxon>
        <taxon>Stramenopiles</taxon>
        <taxon>Ochrophyta</taxon>
        <taxon>Bacillariophyta</taxon>
        <taxon>Coscinodiscophyceae</taxon>
        <taxon>Thalassiosirophycidae</taxon>
        <taxon>Thalassiosirales</taxon>
        <taxon>Thalassiosiraceae</taxon>
        <taxon>Thalassiosira</taxon>
    </lineage>
</organism>
<comment type="caution">
    <text evidence="1">The sequence shown here is derived from an EMBL/GenBank/DDBJ whole genome shotgun (WGS) entry which is preliminary data.</text>
</comment>
<reference evidence="1 2" key="1">
    <citation type="journal article" date="2012" name="Genome Biol.">
        <title>Genome and low-iron response of an oceanic diatom adapted to chronic iron limitation.</title>
        <authorList>
            <person name="Lommer M."/>
            <person name="Specht M."/>
            <person name="Roy A.S."/>
            <person name="Kraemer L."/>
            <person name="Andreson R."/>
            <person name="Gutowska M.A."/>
            <person name="Wolf J."/>
            <person name="Bergner S.V."/>
            <person name="Schilhabel M.B."/>
            <person name="Klostermeier U.C."/>
            <person name="Beiko R.G."/>
            <person name="Rosenstiel P."/>
            <person name="Hippler M."/>
            <person name="Laroche J."/>
        </authorList>
    </citation>
    <scope>NUCLEOTIDE SEQUENCE [LARGE SCALE GENOMIC DNA]</scope>
    <source>
        <strain evidence="1 2">CCMP1005</strain>
    </source>
</reference>
<evidence type="ECO:0000313" key="1">
    <source>
        <dbReference type="EMBL" id="EJK60309.1"/>
    </source>
</evidence>